<feature type="transmembrane region" description="Helical" evidence="6">
    <location>
        <begin position="229"/>
        <end position="248"/>
    </location>
</feature>
<evidence type="ECO:0000256" key="6">
    <source>
        <dbReference type="SAM" id="Phobius"/>
    </source>
</evidence>
<dbReference type="InterPro" id="IPR001851">
    <property type="entry name" value="ABC_transp_permease"/>
</dbReference>
<dbReference type="OrthoDB" id="9808136at2"/>
<dbReference type="PANTHER" id="PTHR32196">
    <property type="entry name" value="ABC TRANSPORTER PERMEASE PROTEIN YPHD-RELATED-RELATED"/>
    <property type="match status" value="1"/>
</dbReference>
<feature type="transmembrane region" description="Helical" evidence="6">
    <location>
        <begin position="308"/>
        <end position="327"/>
    </location>
</feature>
<dbReference type="Proteomes" id="UP001060018">
    <property type="component" value="Chromosome"/>
</dbReference>
<feature type="transmembrane region" description="Helical" evidence="6">
    <location>
        <begin position="254"/>
        <end position="273"/>
    </location>
</feature>
<comment type="subcellular location">
    <subcellularLocation>
        <location evidence="1">Cell membrane</location>
        <topology evidence="1">Multi-pass membrane protein</topology>
    </subcellularLocation>
</comment>
<keyword evidence="5 6" id="KW-0472">Membrane</keyword>
<evidence type="ECO:0000256" key="5">
    <source>
        <dbReference type="ARBA" id="ARBA00023136"/>
    </source>
</evidence>
<proteinExistence type="predicted"/>
<dbReference type="RefSeq" id="WP_146276962.1">
    <property type="nucleotide sequence ID" value="NZ_CP042260.1"/>
</dbReference>
<keyword evidence="9" id="KW-1185">Reference proteome</keyword>
<dbReference type="GO" id="GO:0022857">
    <property type="term" value="F:transmembrane transporter activity"/>
    <property type="evidence" value="ECO:0007669"/>
    <property type="project" value="InterPro"/>
</dbReference>
<evidence type="ECO:0000313" key="8">
    <source>
        <dbReference type="EMBL" id="UUX58894.1"/>
    </source>
</evidence>
<dbReference type="GO" id="GO:0005886">
    <property type="term" value="C:plasma membrane"/>
    <property type="evidence" value="ECO:0007669"/>
    <property type="project" value="UniProtKB-SubCell"/>
</dbReference>
<dbReference type="AlphaFoldDB" id="A0A5B8IM31"/>
<organism evidence="8 10">
    <name type="scientific">Glutamicibacter halophytocola</name>
    <dbReference type="NCBI Taxonomy" id="1933880"/>
    <lineage>
        <taxon>Bacteria</taxon>
        <taxon>Bacillati</taxon>
        <taxon>Actinomycetota</taxon>
        <taxon>Actinomycetes</taxon>
        <taxon>Micrococcales</taxon>
        <taxon>Micrococcaceae</taxon>
        <taxon>Glutamicibacter</taxon>
    </lineage>
</organism>
<dbReference type="Proteomes" id="UP000320717">
    <property type="component" value="Chromosome"/>
</dbReference>
<feature type="transmembrane region" description="Helical" evidence="6">
    <location>
        <begin position="52"/>
        <end position="75"/>
    </location>
</feature>
<feature type="transmembrane region" description="Helical" evidence="6">
    <location>
        <begin position="176"/>
        <end position="198"/>
    </location>
</feature>
<dbReference type="PANTHER" id="PTHR32196:SF72">
    <property type="entry name" value="RIBOSE IMPORT PERMEASE PROTEIN RBSC"/>
    <property type="match status" value="1"/>
</dbReference>
<evidence type="ECO:0000256" key="2">
    <source>
        <dbReference type="ARBA" id="ARBA00022475"/>
    </source>
</evidence>
<dbReference type="CDD" id="cd06579">
    <property type="entry name" value="TM_PBP1_transp_AraH_like"/>
    <property type="match status" value="1"/>
</dbReference>
<feature type="transmembrane region" description="Helical" evidence="6">
    <location>
        <begin position="23"/>
        <end position="46"/>
    </location>
</feature>
<name>A0A5B8IM31_9MICC</name>
<evidence type="ECO:0000256" key="4">
    <source>
        <dbReference type="ARBA" id="ARBA00022989"/>
    </source>
</evidence>
<protein>
    <submittedName>
        <fullName evidence="8">ABC transporter permease</fullName>
    </submittedName>
</protein>
<gene>
    <name evidence="7" type="ORF">FQA45_10765</name>
    <name evidence="8" type="ORF">NUH22_16625</name>
</gene>
<reference evidence="7 9" key="1">
    <citation type="submission" date="2019-07" db="EMBL/GenBank/DDBJ databases">
        <title>Complete Genome Sequence of drought tolerant Plant Growth-Promoting Rhizobacterium Glutamicibacter halophytocola DR408.</title>
        <authorList>
            <person name="Nishu S.D."/>
            <person name="Lee T.K."/>
        </authorList>
    </citation>
    <scope>NUCLEOTIDE SEQUENCE [LARGE SCALE GENOMIC DNA]</scope>
    <source>
        <strain evidence="7 9">DR408</strain>
    </source>
</reference>
<evidence type="ECO:0000313" key="9">
    <source>
        <dbReference type="Proteomes" id="UP000320717"/>
    </source>
</evidence>
<evidence type="ECO:0000313" key="10">
    <source>
        <dbReference type="Proteomes" id="UP001060018"/>
    </source>
</evidence>
<accession>A0A5B8IM31</accession>
<keyword evidence="3 6" id="KW-0812">Transmembrane</keyword>
<evidence type="ECO:0000313" key="7">
    <source>
        <dbReference type="EMBL" id="QDY66764.1"/>
    </source>
</evidence>
<dbReference type="EMBL" id="CP042260">
    <property type="protein sequence ID" value="QDY66764.1"/>
    <property type="molecule type" value="Genomic_DNA"/>
</dbReference>
<reference evidence="8" key="2">
    <citation type="journal article" date="2022" name="Pest Manag. Sci.">
        <title>Glutamicibacter halophytocola-mediated host fitness of potato tuber moth on Solanaceae crops.</title>
        <authorList>
            <person name="Wang W."/>
            <person name="Xiao G."/>
            <person name="Du G."/>
            <person name="Chang L."/>
            <person name="Yang Y."/>
            <person name="Ye J."/>
            <person name="Chen B."/>
        </authorList>
    </citation>
    <scope>NUCLEOTIDE SEQUENCE</scope>
    <source>
        <strain evidence="8">S2</strain>
    </source>
</reference>
<keyword evidence="4 6" id="KW-1133">Transmembrane helix</keyword>
<evidence type="ECO:0000256" key="3">
    <source>
        <dbReference type="ARBA" id="ARBA00022692"/>
    </source>
</evidence>
<dbReference type="EMBL" id="CP102487">
    <property type="protein sequence ID" value="UUX58894.1"/>
    <property type="molecule type" value="Genomic_DNA"/>
</dbReference>
<feature type="transmembrane region" description="Helical" evidence="6">
    <location>
        <begin position="114"/>
        <end position="132"/>
    </location>
</feature>
<feature type="transmembrane region" description="Helical" evidence="6">
    <location>
        <begin position="280"/>
        <end position="296"/>
    </location>
</feature>
<sequence length="333" mass="33482">MSAAIAPANEAPARSAQGRKPGLAAWIGYAGIGAVLLLFAFGSPFFLAASNIATILTQASVFGIAGVGLAIVIIAGGDDVLNGGIDLSTGAVAGLSGTVTALAAAAGAPGLVSVLYGVLVATAIGIVNGLSVTLGLRPLLATLATMGVAASLELVFSQNLKIAVSGSFFEAARASVFLGIPLAAWLMIIIGALGWWVYGKTSWGVNSYAVGQNPTAAQVAGLDPRRYRLASYVLSSALAGLAGTLLVARLSAAVPGIGTQILLDIILVAYMSMIFSRRRLVSVVGTVLAAVFVAALDNGLTLLGVASQWVGAAKGLLILLVLASVTLRGRKNR</sequence>
<dbReference type="Pfam" id="PF02653">
    <property type="entry name" value="BPD_transp_2"/>
    <property type="match status" value="1"/>
</dbReference>
<evidence type="ECO:0000256" key="1">
    <source>
        <dbReference type="ARBA" id="ARBA00004651"/>
    </source>
</evidence>
<feature type="transmembrane region" description="Helical" evidence="6">
    <location>
        <begin position="139"/>
        <end position="156"/>
    </location>
</feature>
<keyword evidence="2" id="KW-1003">Cell membrane</keyword>